<dbReference type="InterPro" id="IPR040155">
    <property type="entry name" value="CEBPZ/Mak21-like"/>
</dbReference>
<dbReference type="GeneID" id="40315473"/>
<proteinExistence type="inferred from homology"/>
<comment type="similarity">
    <text evidence="1">Belongs to the CBF/MAK21 family.</text>
</comment>
<organism evidence="4 5">
    <name type="scientific">Trypanosoma conorhini</name>
    <dbReference type="NCBI Taxonomy" id="83891"/>
    <lineage>
        <taxon>Eukaryota</taxon>
        <taxon>Discoba</taxon>
        <taxon>Euglenozoa</taxon>
        <taxon>Kinetoplastea</taxon>
        <taxon>Metakinetoplastina</taxon>
        <taxon>Trypanosomatida</taxon>
        <taxon>Trypanosomatidae</taxon>
        <taxon>Trypanosoma</taxon>
    </lineage>
</organism>
<evidence type="ECO:0000256" key="2">
    <source>
        <dbReference type="SAM" id="MobiDB-lite"/>
    </source>
</evidence>
<dbReference type="OrthoDB" id="28947at2759"/>
<reference evidence="4 5" key="1">
    <citation type="journal article" date="2018" name="BMC Genomics">
        <title>Genomic comparison of Trypanosoma conorhini and Trypanosoma rangeli to Trypanosoma cruzi strains of high and low virulence.</title>
        <authorList>
            <person name="Bradwell K.R."/>
            <person name="Koparde V.N."/>
            <person name="Matveyev A.V."/>
            <person name="Serrano M.G."/>
            <person name="Alves J.M."/>
            <person name="Parikh H."/>
            <person name="Huang B."/>
            <person name="Lee V."/>
            <person name="Espinosa-Alvarez O."/>
            <person name="Ortiz P.A."/>
            <person name="Costa-Martins A.G."/>
            <person name="Teixeira M.M."/>
            <person name="Buck G.A."/>
        </authorList>
    </citation>
    <scope>NUCLEOTIDE SEQUENCE [LARGE SCALE GENOMIC DNA]</scope>
    <source>
        <strain evidence="4 5">025E</strain>
    </source>
</reference>
<feature type="region of interest" description="Disordered" evidence="2">
    <location>
        <begin position="627"/>
        <end position="798"/>
    </location>
</feature>
<keyword evidence="5" id="KW-1185">Reference proteome</keyword>
<dbReference type="Proteomes" id="UP000284403">
    <property type="component" value="Unassembled WGS sequence"/>
</dbReference>
<evidence type="ECO:0000313" key="4">
    <source>
        <dbReference type="EMBL" id="RNF25896.1"/>
    </source>
</evidence>
<dbReference type="SUPFAM" id="SSF48371">
    <property type="entry name" value="ARM repeat"/>
    <property type="match status" value="1"/>
</dbReference>
<accession>A0A3R7NRE7</accession>
<dbReference type="Pfam" id="PF03914">
    <property type="entry name" value="CBF"/>
    <property type="match status" value="1"/>
</dbReference>
<name>A0A3R7NRE7_9TRYP</name>
<dbReference type="RefSeq" id="XP_029231102.1">
    <property type="nucleotide sequence ID" value="XM_029368798.1"/>
</dbReference>
<evidence type="ECO:0000313" key="5">
    <source>
        <dbReference type="Proteomes" id="UP000284403"/>
    </source>
</evidence>
<feature type="compositionally biased region" description="Basic and acidic residues" evidence="2">
    <location>
        <begin position="648"/>
        <end position="660"/>
    </location>
</feature>
<sequence length="798" mass="88899">MAAAAESVLDLNKRWYERSLPLRSCSLKEVANSAVTKDEMDAMFCEAQEALDAETAQSQTDKGRWYNSQFISRGTTADKIASAAVKLSDVDFMFFLDGFNLLFDTARTDTHHYEAALKALAVVWPKLLPHRPLKRFVTQFFTTLPTDAKGRKTVLVYWYIEDYLKRTYAQFLSLAESMLKDRLQKRREAWLEVVGKLMCSIAEGRHVAMALIVDKLGDPTSRVAHQAYHHLLSLLKESSTHQATLFVELEKAIFMNNCPVATMKYAANVMNQFVYTKEERKLALKSVQTYLALFRKLVMNASVDLSVTTAILVGLRRAFPYAGTDIAPLEEHLNALFVLANTGTFIQRVATMSLLQLISHGKGATTAFQNRWYRALYNLLLISPKQLSHSTQMAGFFSMLHKALRMDKNEERLAAFAHRLLQRSLYFSDSVVCAILLLVGEMFQAHPRLRALVLGTRKKPLDAAAERYDVRCREPQFSHATKESLWTLGTLARHSHPSVVKLAVMLMFNEDVVFDSHPLDELTLPNFLTIFVDARAQPKEEEEVSTGMSVFSRVVHTPNIPSASDPYFINASAQQVDVSALFLHRYAVQRQRFLDGLSQVRSTWGDASGEADVALRVKNVDASLFGPAGMLGGEASGDGTKAKKKKRSEKEQPHAAKAVEFDEEVASDGSGDGSQDGDGDDFDVAGSEGDLEWGSNDEAAYDDLHAAEDYDEEEEDYEDADVAGETALGGTKAPGDLDGGELAELLDANRKGLSKKRRRAEEWLDRATAAPAPPPSKRTHPEAVKWNRVKAPRVARSK</sequence>
<gene>
    <name evidence="4" type="ORF">Tco025E_01862</name>
</gene>
<dbReference type="GO" id="GO:0005634">
    <property type="term" value="C:nucleus"/>
    <property type="evidence" value="ECO:0007669"/>
    <property type="project" value="UniProtKB-ARBA"/>
</dbReference>
<feature type="domain" description="CCAAT-binding factor" evidence="3">
    <location>
        <begin position="350"/>
        <end position="503"/>
    </location>
</feature>
<feature type="compositionally biased region" description="Basic residues" evidence="2">
    <location>
        <begin position="787"/>
        <end position="798"/>
    </location>
</feature>
<comment type="caution">
    <text evidence="4">The sequence shown here is derived from an EMBL/GenBank/DDBJ whole genome shotgun (WGS) entry which is preliminary data.</text>
</comment>
<dbReference type="PANTHER" id="PTHR12048:SF0">
    <property type="entry name" value="CCAAT_ENHANCER-BINDING PROTEIN ZETA"/>
    <property type="match status" value="1"/>
</dbReference>
<dbReference type="PANTHER" id="PTHR12048">
    <property type="entry name" value="CCAAT-BINDING FACTOR-RELATED"/>
    <property type="match status" value="1"/>
</dbReference>
<dbReference type="EMBL" id="MKKU01000067">
    <property type="protein sequence ID" value="RNF25896.1"/>
    <property type="molecule type" value="Genomic_DNA"/>
</dbReference>
<feature type="compositionally biased region" description="Acidic residues" evidence="2">
    <location>
        <begin position="709"/>
        <end position="722"/>
    </location>
</feature>
<dbReference type="AlphaFoldDB" id="A0A3R7NRE7"/>
<dbReference type="InterPro" id="IPR005612">
    <property type="entry name" value="CCAAT-binding_factor"/>
</dbReference>
<evidence type="ECO:0000259" key="3">
    <source>
        <dbReference type="Pfam" id="PF03914"/>
    </source>
</evidence>
<dbReference type="InterPro" id="IPR016024">
    <property type="entry name" value="ARM-type_fold"/>
</dbReference>
<evidence type="ECO:0000256" key="1">
    <source>
        <dbReference type="ARBA" id="ARBA00007797"/>
    </source>
</evidence>
<protein>
    <submittedName>
        <fullName evidence="4">Ribosome biogenesis protein MAK21</fullName>
    </submittedName>
</protein>